<name>A0ACD5AFN4_9ACTN</name>
<evidence type="ECO:0000313" key="2">
    <source>
        <dbReference type="Proteomes" id="UP001432251"/>
    </source>
</evidence>
<evidence type="ECO:0000313" key="1">
    <source>
        <dbReference type="EMBL" id="WWQ66038.1"/>
    </source>
</evidence>
<dbReference type="EMBL" id="CP146022">
    <property type="protein sequence ID" value="WWQ66038.1"/>
    <property type="molecule type" value="Genomic_DNA"/>
</dbReference>
<proteinExistence type="predicted"/>
<reference evidence="1" key="1">
    <citation type="journal article" date="2025" name="Int. J. Syst. Evol. Microbiol.">
        <title>Streptomyces citrinus sp. nov., with yellow diffusible pigment.</title>
        <authorList>
            <person name="He Y."/>
            <person name="Yang E."/>
            <person name="Xu J."/>
            <person name="Sun Y."/>
            <person name="Sun L."/>
        </authorList>
    </citation>
    <scope>NUCLEOTIDE SEQUENCE</scope>
    <source>
        <strain evidence="1">Q6</strain>
    </source>
</reference>
<gene>
    <name evidence="1" type="ORF">V2W30_23715</name>
</gene>
<accession>A0ACD5AFN4</accession>
<sequence length="441" mass="47154">MALKITVIGTGYLGATHAAAMAELGFEVLGLDVVPEKIEMLTRGEVPMYEPGLEDLLRKHVAGIEGSSGRLRFTMDFKEVAEFGDVHFVCVNTPQRHGEYACDMSYVDSAFGSLAPHLEPGALVVGKSTVPVGSAARLAALLPEGTELAWNPEFLREGFAVNDTLHPDRIVVGVGSERAEKLLRDVYATPLAEGTPLVVTDFPTAELVKTAANSFLATKISFINAMAEVCEAAGGDVAKLAEAIGYDDRIGHKFLRAGIGFGGGCLPKDIRAFMARAGELGADQALTFLREIDSVNMRRRGAMVEMAREALGGGAFLGKRVAVLGATFKPDSDDVRDSPALNVAGQIHLQGGQVTVYDPKGMANARRLFPTLGYADSALDAVRGADVVLHLTEWREFRELDPAELGAAVSERVILDGRNALDPALWRDAGWTYRAMGRPSA</sequence>
<dbReference type="Proteomes" id="UP001432251">
    <property type="component" value="Chromosome"/>
</dbReference>
<protein>
    <submittedName>
        <fullName evidence="1">UDP-glucose/GDP-mannose dehydrogenase family protein</fullName>
        <ecNumber evidence="1">1.1.1.-</ecNumber>
    </submittedName>
</protein>
<dbReference type="EC" id="1.1.1.-" evidence="1"/>
<organism evidence="1 2">
    <name type="scientific">Streptomyces citrinus</name>
    <dbReference type="NCBI Taxonomy" id="3118173"/>
    <lineage>
        <taxon>Bacteria</taxon>
        <taxon>Bacillati</taxon>
        <taxon>Actinomycetota</taxon>
        <taxon>Actinomycetes</taxon>
        <taxon>Kitasatosporales</taxon>
        <taxon>Streptomycetaceae</taxon>
        <taxon>Streptomyces</taxon>
    </lineage>
</organism>
<keyword evidence="2" id="KW-1185">Reference proteome</keyword>
<keyword evidence="1" id="KW-0560">Oxidoreductase</keyword>